<keyword evidence="2 6" id="KW-0853">WD repeat</keyword>
<evidence type="ECO:0000313" key="8">
    <source>
        <dbReference type="Proteomes" id="UP000051530"/>
    </source>
</evidence>
<dbReference type="Gene3D" id="2.130.10.10">
    <property type="entry name" value="YVTN repeat-like/Quinoprotein amine dehydrogenase"/>
    <property type="match status" value="1"/>
</dbReference>
<accession>A0A0R0LZI6</accession>
<keyword evidence="8" id="KW-1185">Reference proteome</keyword>
<evidence type="ECO:0000256" key="5">
    <source>
        <dbReference type="ARBA" id="ARBA00023163"/>
    </source>
</evidence>
<comment type="caution">
    <text evidence="7">The sequence shown here is derived from an EMBL/GenBank/DDBJ whole genome shotgun (WGS) entry which is preliminary data.</text>
</comment>
<reference evidence="7 8" key="1">
    <citation type="submission" date="2015-07" db="EMBL/GenBank/DDBJ databases">
        <title>The genome of Pseudoloma neurophilia, a relevant intracellular parasite of the zebrafish.</title>
        <authorList>
            <person name="Ndikumana S."/>
            <person name="Pelin A."/>
            <person name="Sanders J."/>
            <person name="Corradi N."/>
        </authorList>
    </citation>
    <scope>NUCLEOTIDE SEQUENCE [LARGE SCALE GENOMIC DNA]</scope>
    <source>
        <strain evidence="7 8">MK1</strain>
    </source>
</reference>
<dbReference type="InterPro" id="IPR001680">
    <property type="entry name" value="WD40_rpt"/>
</dbReference>
<dbReference type="PROSITE" id="PS00678">
    <property type="entry name" value="WD_REPEATS_1"/>
    <property type="match status" value="1"/>
</dbReference>
<evidence type="ECO:0000256" key="3">
    <source>
        <dbReference type="ARBA" id="ARBA00022737"/>
    </source>
</evidence>
<feature type="repeat" description="WD" evidence="6">
    <location>
        <begin position="163"/>
        <end position="194"/>
    </location>
</feature>
<evidence type="ECO:0000313" key="7">
    <source>
        <dbReference type="EMBL" id="KRH94668.1"/>
    </source>
</evidence>
<keyword evidence="5" id="KW-0804">Transcription</keyword>
<proteinExistence type="inferred from homology"/>
<evidence type="ECO:0000256" key="4">
    <source>
        <dbReference type="ARBA" id="ARBA00023015"/>
    </source>
</evidence>
<dbReference type="Pfam" id="PF00400">
    <property type="entry name" value="WD40"/>
    <property type="match status" value="2"/>
</dbReference>
<evidence type="ECO:0000256" key="6">
    <source>
        <dbReference type="PROSITE-ProRule" id="PRU00221"/>
    </source>
</evidence>
<gene>
    <name evidence="7" type="ORF">M153_1750006820</name>
</gene>
<dbReference type="SMART" id="SM00320">
    <property type="entry name" value="WD40"/>
    <property type="match status" value="2"/>
</dbReference>
<evidence type="ECO:0000256" key="2">
    <source>
        <dbReference type="ARBA" id="ARBA00022574"/>
    </source>
</evidence>
<organism evidence="7 8">
    <name type="scientific">Pseudoloma neurophilia</name>
    <dbReference type="NCBI Taxonomy" id="146866"/>
    <lineage>
        <taxon>Eukaryota</taxon>
        <taxon>Fungi</taxon>
        <taxon>Fungi incertae sedis</taxon>
        <taxon>Microsporidia</taxon>
        <taxon>Pseudoloma</taxon>
    </lineage>
</organism>
<feature type="repeat" description="WD" evidence="6">
    <location>
        <begin position="117"/>
        <end position="159"/>
    </location>
</feature>
<dbReference type="VEuPathDB" id="MicrosporidiaDB:M153_1750006820"/>
<dbReference type="EMBL" id="LGUB01000043">
    <property type="protein sequence ID" value="KRH94668.1"/>
    <property type="molecule type" value="Genomic_DNA"/>
</dbReference>
<dbReference type="InterPro" id="IPR019775">
    <property type="entry name" value="WD40_repeat_CS"/>
</dbReference>
<name>A0A0R0LZI6_9MICR</name>
<keyword evidence="3" id="KW-0677">Repeat</keyword>
<sequence>MKFGPKIKQLHFNQVITRIQPCPYFKLIICYGPKFIFVLDYNLNIKGKILIEDIPELIMDIKFLRIQNDSHGSETYNTSGLGFQPEIVQYTYYMALAGEMAFIKLIDLFAPQNFHIMKGHGSKIIRLLNHPIYDHLLFSCSADTTIRMWDVIKKETVCVFGGLCGHEDIVLSIDISKDGKWLVSGGSDNCIKVWALSPIFEAAARQTQDSTNTVKSSQSLQVNSQILASGILEIKKHQPIRVHFPVFSTQVLNKSYINHLELYGNVIISKNLSHRVSIFVFEGMFPAFADKPLGFDPESLYSRNSSSKITKTGAFNEHVISQPEKKDWCNLFYTDETSRSIQNHQLNKSYIYKNSFNSNTIVLNDYKFQKLITKFVIFQEKCVLFEKDGNCYTIDLESFEKVRQEIKIAEIFDFIILENHIFAITHHDRIECYSVLE</sequence>
<comment type="similarity">
    <text evidence="1">Belongs to the WD repeat ESC family.</text>
</comment>
<dbReference type="PANTHER" id="PTHR10253">
    <property type="entry name" value="POLYCOMB PROTEIN"/>
    <property type="match status" value="1"/>
</dbReference>
<protein>
    <submittedName>
        <fullName evidence="7">Transcriptional repressor EED/ESC/FIE, required for transcriptional silencing, WD repeat superfamily</fullName>
    </submittedName>
</protein>
<keyword evidence="4" id="KW-0805">Transcription regulation</keyword>
<dbReference type="InterPro" id="IPR015943">
    <property type="entry name" value="WD40/YVTN_repeat-like_dom_sf"/>
</dbReference>
<dbReference type="Proteomes" id="UP000051530">
    <property type="component" value="Unassembled WGS sequence"/>
</dbReference>
<dbReference type="PROSITE" id="PS50294">
    <property type="entry name" value="WD_REPEATS_REGION"/>
    <property type="match status" value="1"/>
</dbReference>
<dbReference type="AlphaFoldDB" id="A0A0R0LZI6"/>
<dbReference type="InterPro" id="IPR051243">
    <property type="entry name" value="PcG_WD-repeat"/>
</dbReference>
<evidence type="ECO:0000256" key="1">
    <source>
        <dbReference type="ARBA" id="ARBA00008075"/>
    </source>
</evidence>
<dbReference type="SUPFAM" id="SSF50978">
    <property type="entry name" value="WD40 repeat-like"/>
    <property type="match status" value="1"/>
</dbReference>
<dbReference type="InterPro" id="IPR036322">
    <property type="entry name" value="WD40_repeat_dom_sf"/>
</dbReference>
<dbReference type="OrthoDB" id="1367865at2759"/>
<dbReference type="PROSITE" id="PS50082">
    <property type="entry name" value="WD_REPEATS_2"/>
    <property type="match status" value="2"/>
</dbReference>